<reference evidence="1" key="2">
    <citation type="journal article" date="2015" name="Fish Shellfish Immunol.">
        <title>Early steps in the European eel (Anguilla anguilla)-Vibrio vulnificus interaction in the gills: Role of the RtxA13 toxin.</title>
        <authorList>
            <person name="Callol A."/>
            <person name="Pajuelo D."/>
            <person name="Ebbesson L."/>
            <person name="Teles M."/>
            <person name="MacKenzie S."/>
            <person name="Amaro C."/>
        </authorList>
    </citation>
    <scope>NUCLEOTIDE SEQUENCE</scope>
</reference>
<organism evidence="1">
    <name type="scientific">Anguilla anguilla</name>
    <name type="common">European freshwater eel</name>
    <name type="synonym">Muraena anguilla</name>
    <dbReference type="NCBI Taxonomy" id="7936"/>
    <lineage>
        <taxon>Eukaryota</taxon>
        <taxon>Metazoa</taxon>
        <taxon>Chordata</taxon>
        <taxon>Craniata</taxon>
        <taxon>Vertebrata</taxon>
        <taxon>Euteleostomi</taxon>
        <taxon>Actinopterygii</taxon>
        <taxon>Neopterygii</taxon>
        <taxon>Teleostei</taxon>
        <taxon>Anguilliformes</taxon>
        <taxon>Anguillidae</taxon>
        <taxon>Anguilla</taxon>
    </lineage>
</organism>
<reference evidence="1" key="1">
    <citation type="submission" date="2014-11" db="EMBL/GenBank/DDBJ databases">
        <authorList>
            <person name="Amaro Gonzalez C."/>
        </authorList>
    </citation>
    <scope>NUCLEOTIDE SEQUENCE</scope>
</reference>
<name>A0A0E9R1Q4_ANGAN</name>
<protein>
    <submittedName>
        <fullName evidence="1">Uncharacterized protein</fullName>
    </submittedName>
</protein>
<proteinExistence type="predicted"/>
<dbReference type="AlphaFoldDB" id="A0A0E9R1Q4"/>
<accession>A0A0E9R1Q4</accession>
<dbReference type="EMBL" id="GBXM01085528">
    <property type="protein sequence ID" value="JAH23049.1"/>
    <property type="molecule type" value="Transcribed_RNA"/>
</dbReference>
<evidence type="ECO:0000313" key="1">
    <source>
        <dbReference type="EMBL" id="JAH23049.1"/>
    </source>
</evidence>
<sequence length="52" mass="6167">MKIFMSATTYSCCCVFIVHLHRMLIVVISCIQKHNNQFSYLFHSLFEPFPIK</sequence>